<sequence length="409" mass="42700">MATLTDPPSLRPVRSPPHILTLVALVGVSTLSMNLFLPSLPAMAAHFSTTDAIMGLSVGLYLAVNAVLQLFVGPVSDRYGRRPVILTGLVLFMLATLGCLWAPTIGIFLAFRMAQAFVVAAMVLSRAVVRDLYPQDKAASMLGYVTMGMSVVPMLAPYVGGVLETSFGWKANFWLLLAAGAGLWLLTWRDLGETAPRSTASLFAQVRQYPALLTSRRFWGYCAASAFASGSFFAYLGGAPFVGRQVFGMSPETLGLFFGAPAVGYMIGNGISGRYSAIYGIDRMIVTGCLGQAGGLVALALLTASGFTSHWVFFGFMTFLGLGNGLVVPNATAGMLSVRPHLAGTASGLGGAMMLGVGAAMSVIAAWLTQAASGTLPLLLLMVASGMCGLAAIVLTIRRNRQVASGSGL</sequence>
<dbReference type="InterPro" id="IPR004812">
    <property type="entry name" value="Efflux_drug-R_Bcr/CmlA"/>
</dbReference>
<dbReference type="PANTHER" id="PTHR43124:SF3">
    <property type="entry name" value="CHLORAMPHENICOL EFFLUX PUMP RV0191"/>
    <property type="match status" value="1"/>
</dbReference>
<keyword evidence="13" id="KW-1185">Reference proteome</keyword>
<dbReference type="OrthoDB" id="9800416at2"/>
<keyword evidence="7 10" id="KW-0812">Transmembrane</keyword>
<dbReference type="InterPro" id="IPR050189">
    <property type="entry name" value="MFS_Efflux_Transporters"/>
</dbReference>
<evidence type="ECO:0000256" key="7">
    <source>
        <dbReference type="ARBA" id="ARBA00022692"/>
    </source>
</evidence>
<dbReference type="AlphaFoldDB" id="A0A0M6XKX4"/>
<evidence type="ECO:0000313" key="12">
    <source>
        <dbReference type="EMBL" id="CTQ31749.1"/>
    </source>
</evidence>
<dbReference type="PANTHER" id="PTHR43124">
    <property type="entry name" value="PURINE EFFLUX PUMP PBUE"/>
    <property type="match status" value="1"/>
</dbReference>
<dbReference type="InterPro" id="IPR001958">
    <property type="entry name" value="Tet-R_TetA/multi-R_MdtG-like"/>
</dbReference>
<evidence type="ECO:0000313" key="13">
    <source>
        <dbReference type="Proteomes" id="UP000048908"/>
    </source>
</evidence>
<dbReference type="GO" id="GO:0042910">
    <property type="term" value="F:xenobiotic transmembrane transporter activity"/>
    <property type="evidence" value="ECO:0007669"/>
    <property type="project" value="InterPro"/>
</dbReference>
<dbReference type="InterPro" id="IPR036259">
    <property type="entry name" value="MFS_trans_sf"/>
</dbReference>
<feature type="transmembrane region" description="Helical" evidence="10">
    <location>
        <begin position="284"/>
        <end position="304"/>
    </location>
</feature>
<reference evidence="12 13" key="1">
    <citation type="submission" date="2015-07" db="EMBL/GenBank/DDBJ databases">
        <authorList>
            <person name="Noorani M."/>
        </authorList>
    </citation>
    <scope>NUCLEOTIDE SEQUENCE [LARGE SCALE GENOMIC DNA]</scope>
    <source>
        <strain evidence="12 13">CECT 5088</strain>
    </source>
</reference>
<dbReference type="PROSITE" id="PS50850">
    <property type="entry name" value="MFS"/>
    <property type="match status" value="1"/>
</dbReference>
<organism evidence="12 13">
    <name type="scientific">Jannaschia rubra</name>
    <dbReference type="NCBI Taxonomy" id="282197"/>
    <lineage>
        <taxon>Bacteria</taxon>
        <taxon>Pseudomonadati</taxon>
        <taxon>Pseudomonadota</taxon>
        <taxon>Alphaproteobacteria</taxon>
        <taxon>Rhodobacterales</taxon>
        <taxon>Roseobacteraceae</taxon>
        <taxon>Jannaschia</taxon>
    </lineage>
</organism>
<dbReference type="InterPro" id="IPR020846">
    <property type="entry name" value="MFS_dom"/>
</dbReference>
<evidence type="ECO:0000256" key="4">
    <source>
        <dbReference type="ARBA" id="ARBA00007520"/>
    </source>
</evidence>
<dbReference type="InterPro" id="IPR011701">
    <property type="entry name" value="MFS"/>
</dbReference>
<evidence type="ECO:0000256" key="3">
    <source>
        <dbReference type="ARBA" id="ARBA00006236"/>
    </source>
</evidence>
<comment type="subcellular location">
    <subcellularLocation>
        <location evidence="10">Cell inner membrane</location>
        <topology evidence="10">Multi-pass membrane protein</topology>
    </subcellularLocation>
    <subcellularLocation>
        <location evidence="2">Cell membrane</location>
        <topology evidence="2">Multi-pass membrane protein</topology>
    </subcellularLocation>
</comment>
<evidence type="ECO:0000256" key="2">
    <source>
        <dbReference type="ARBA" id="ARBA00004651"/>
    </source>
</evidence>
<evidence type="ECO:0000256" key="5">
    <source>
        <dbReference type="ARBA" id="ARBA00022448"/>
    </source>
</evidence>
<feature type="transmembrane region" description="Helical" evidence="10">
    <location>
        <begin position="375"/>
        <end position="397"/>
    </location>
</feature>
<keyword evidence="5 10" id="KW-0813">Transport</keyword>
<dbReference type="InterPro" id="IPR005829">
    <property type="entry name" value="Sugar_transporter_CS"/>
</dbReference>
<dbReference type="PRINTS" id="PR01035">
    <property type="entry name" value="TCRTETA"/>
</dbReference>
<evidence type="ECO:0000259" key="11">
    <source>
        <dbReference type="PROSITE" id="PS50850"/>
    </source>
</evidence>
<dbReference type="CDD" id="cd17320">
    <property type="entry name" value="MFS_MdfA_MDR_like"/>
    <property type="match status" value="1"/>
</dbReference>
<dbReference type="GO" id="GO:0005886">
    <property type="term" value="C:plasma membrane"/>
    <property type="evidence" value="ECO:0007669"/>
    <property type="project" value="UniProtKB-SubCell"/>
</dbReference>
<dbReference type="Pfam" id="PF07690">
    <property type="entry name" value="MFS_1"/>
    <property type="match status" value="1"/>
</dbReference>
<feature type="transmembrane region" description="Helical" evidence="10">
    <location>
        <begin position="19"/>
        <end position="40"/>
    </location>
</feature>
<comment type="function">
    <text evidence="1">Resistance to tetracycline by an active tetracycline efflux. This is an energy-dependent process that decreases the accumulation of the antibiotic in whole cells. This protein functions as a metal-tetracycline/H(+) antiporter.</text>
</comment>
<feature type="transmembrane region" description="Helical" evidence="10">
    <location>
        <begin position="171"/>
        <end position="188"/>
    </location>
</feature>
<evidence type="ECO:0000256" key="10">
    <source>
        <dbReference type="RuleBase" id="RU365088"/>
    </source>
</evidence>
<feature type="transmembrane region" description="Helical" evidence="10">
    <location>
        <begin position="84"/>
        <end position="103"/>
    </location>
</feature>
<feature type="transmembrane region" description="Helical" evidence="10">
    <location>
        <begin position="349"/>
        <end position="369"/>
    </location>
</feature>
<comment type="similarity">
    <text evidence="3 10">Belongs to the major facilitator superfamily. Bcr/CmlA family.</text>
</comment>
<comment type="similarity">
    <text evidence="4">Belongs to the major facilitator superfamily. TCR/Tet family.</text>
</comment>
<dbReference type="Gene3D" id="1.20.1720.10">
    <property type="entry name" value="Multidrug resistance protein D"/>
    <property type="match status" value="1"/>
</dbReference>
<evidence type="ECO:0000256" key="6">
    <source>
        <dbReference type="ARBA" id="ARBA00022475"/>
    </source>
</evidence>
<dbReference type="STRING" id="282197.SAMN04488517_106117"/>
<dbReference type="SUPFAM" id="SSF103473">
    <property type="entry name" value="MFS general substrate transporter"/>
    <property type="match status" value="1"/>
</dbReference>
<dbReference type="GO" id="GO:1990961">
    <property type="term" value="P:xenobiotic detoxification by transmembrane export across the plasma membrane"/>
    <property type="evidence" value="ECO:0007669"/>
    <property type="project" value="InterPro"/>
</dbReference>
<feature type="transmembrane region" description="Helical" evidence="10">
    <location>
        <begin position="310"/>
        <end position="328"/>
    </location>
</feature>
<evidence type="ECO:0000256" key="8">
    <source>
        <dbReference type="ARBA" id="ARBA00022989"/>
    </source>
</evidence>
<dbReference type="PROSITE" id="PS00216">
    <property type="entry name" value="SUGAR_TRANSPORT_1"/>
    <property type="match status" value="1"/>
</dbReference>
<dbReference type="NCBIfam" id="TIGR00710">
    <property type="entry name" value="efflux_Bcr_CflA"/>
    <property type="match status" value="1"/>
</dbReference>
<feature type="domain" description="Major facilitator superfamily (MFS) profile" evidence="11">
    <location>
        <begin position="18"/>
        <end position="401"/>
    </location>
</feature>
<evidence type="ECO:0000256" key="9">
    <source>
        <dbReference type="ARBA" id="ARBA00023136"/>
    </source>
</evidence>
<feature type="transmembrane region" description="Helical" evidence="10">
    <location>
        <begin position="141"/>
        <end position="159"/>
    </location>
</feature>
<keyword evidence="9 10" id="KW-0472">Membrane</keyword>
<feature type="transmembrane region" description="Helical" evidence="10">
    <location>
        <begin position="218"/>
        <end position="242"/>
    </location>
</feature>
<gene>
    <name evidence="12" type="primary">ydhC</name>
    <name evidence="12" type="ORF">JAN5088_00508</name>
</gene>
<protein>
    <recommendedName>
        <fullName evidence="10">Bcr/CflA family efflux transporter</fullName>
    </recommendedName>
</protein>
<feature type="transmembrane region" description="Helical" evidence="10">
    <location>
        <begin position="254"/>
        <end position="272"/>
    </location>
</feature>
<name>A0A0M6XKX4_9RHOB</name>
<keyword evidence="6" id="KW-1003">Cell membrane</keyword>
<accession>A0A0M6XKX4</accession>
<feature type="transmembrane region" description="Helical" evidence="10">
    <location>
        <begin position="109"/>
        <end position="129"/>
    </location>
</feature>
<keyword evidence="10" id="KW-0997">Cell inner membrane</keyword>
<dbReference type="RefSeq" id="WP_055681232.1">
    <property type="nucleotide sequence ID" value="NZ_CXPG01000011.1"/>
</dbReference>
<dbReference type="EMBL" id="CXPG01000011">
    <property type="protein sequence ID" value="CTQ31749.1"/>
    <property type="molecule type" value="Genomic_DNA"/>
</dbReference>
<feature type="transmembrane region" description="Helical" evidence="10">
    <location>
        <begin position="52"/>
        <end position="72"/>
    </location>
</feature>
<proteinExistence type="inferred from homology"/>
<evidence type="ECO:0000256" key="1">
    <source>
        <dbReference type="ARBA" id="ARBA00003279"/>
    </source>
</evidence>
<keyword evidence="8 10" id="KW-1133">Transmembrane helix</keyword>
<dbReference type="Proteomes" id="UP000048908">
    <property type="component" value="Unassembled WGS sequence"/>
</dbReference>